<accession>A0A973WP10</accession>
<dbReference type="EMBL" id="JABWSX010000001">
    <property type="protein sequence ID" value="NVL07776.1"/>
    <property type="molecule type" value="Genomic_DNA"/>
</dbReference>
<evidence type="ECO:0000313" key="1">
    <source>
        <dbReference type="EMBL" id="NVL07776.1"/>
    </source>
</evidence>
<name>A0A973WP10_9BRAD</name>
<reference evidence="1" key="1">
    <citation type="submission" date="2020-06" db="EMBL/GenBank/DDBJ databases">
        <title>Whole Genome Sequence of Bradyrhizobium sp. Strain 66S1MB.</title>
        <authorList>
            <person name="Bromfield E."/>
            <person name="Cloutier S."/>
        </authorList>
    </citation>
    <scope>NUCLEOTIDE SEQUENCE</scope>
    <source>
        <strain evidence="1">66S1MB</strain>
    </source>
</reference>
<comment type="caution">
    <text evidence="1">The sequence shown here is derived from an EMBL/GenBank/DDBJ whole genome shotgun (WGS) entry which is preliminary data.</text>
</comment>
<gene>
    <name evidence="1" type="ORF">HU230_18915</name>
</gene>
<sequence length="70" mass="8509">MKYNCDAWADRRKRKKAERRAYLGSWHPKFAWFPIKLKHGDCRWLETVDCKRTVSSTWSGDSISWNYRAR</sequence>
<dbReference type="AlphaFoldDB" id="A0A973WP10"/>
<organism evidence="1">
    <name type="scientific">Bradyrhizobium quebecense</name>
    <dbReference type="NCBI Taxonomy" id="2748629"/>
    <lineage>
        <taxon>Bacteria</taxon>
        <taxon>Pseudomonadati</taxon>
        <taxon>Pseudomonadota</taxon>
        <taxon>Alphaproteobacteria</taxon>
        <taxon>Hyphomicrobiales</taxon>
        <taxon>Nitrobacteraceae</taxon>
        <taxon>Bradyrhizobium</taxon>
    </lineage>
</organism>
<dbReference type="RefSeq" id="WP_176531395.1">
    <property type="nucleotide sequence ID" value="NZ_CP088022.1"/>
</dbReference>
<protein>
    <submittedName>
        <fullName evidence="1">Uncharacterized protein</fullName>
    </submittedName>
</protein>
<proteinExistence type="predicted"/>